<dbReference type="GO" id="GO:0000724">
    <property type="term" value="P:double-strand break repair via homologous recombination"/>
    <property type="evidence" value="ECO:0007669"/>
    <property type="project" value="TreeGrafter"/>
</dbReference>
<reference evidence="5" key="1">
    <citation type="submission" date="2022-10" db="EMBL/GenBank/DDBJ databases">
        <title>Tapping the CABI collections for fungal endophytes: first genome assemblies for Collariella, Neodidymelliopsis, Ascochyta clinopodiicola, Didymella pomorum, Didymosphaeria variabile, Neocosmospora piperis and Neocucurbitaria cava.</title>
        <authorList>
            <person name="Hill R."/>
        </authorList>
    </citation>
    <scope>NUCLEOTIDE SEQUENCE</scope>
    <source>
        <strain evidence="5">IMI 356814</strain>
    </source>
</reference>
<gene>
    <name evidence="5" type="ORF">N0V83_008324</name>
</gene>
<sequence length="231" mass="25117">MAANIAAELTQHLNAKHLYPTAAWLQSFVSTTRPNTPLPAIKQTALFRLLATDITTTLDQPAASVFPHDILKGTTQSRIVSGPVLCQVLDIEDIGHSRWSQVEAIEAKERGEMTKGREIVRLVEQENEGTANAAAPVQSKGPFKLLLQDAKGLKVYAYDLRGIEGLISSMTLGLKLILRNFDVRRGVIMLEPTTGNVHVVGGKVEALDKAWKEGQKARLMNAAKAGQDNTA</sequence>
<dbReference type="OrthoDB" id="341511at2759"/>
<dbReference type="AlphaFoldDB" id="A0A9W9CJC0"/>
<feature type="domain" description="RecQ mediated genome instability protein 1 OB-fold" evidence="3">
    <location>
        <begin position="66"/>
        <end position="214"/>
    </location>
</feature>
<accession>A0A9W9CJC0</accession>
<dbReference type="GO" id="GO:0000712">
    <property type="term" value="P:resolution of meiotic recombination intermediates"/>
    <property type="evidence" value="ECO:0007669"/>
    <property type="project" value="TreeGrafter"/>
</dbReference>
<dbReference type="PANTHER" id="PTHR14790:SF15">
    <property type="entry name" value="RECQ-MEDIATED GENOME INSTABILITY PROTEIN 1"/>
    <property type="match status" value="1"/>
</dbReference>
<dbReference type="InterPro" id="IPR013894">
    <property type="entry name" value="RMI1_OB"/>
</dbReference>
<protein>
    <recommendedName>
        <fullName evidence="2">RecQ-mediated genome instability protein 1</fullName>
    </recommendedName>
</protein>
<dbReference type="SMART" id="SM01161">
    <property type="entry name" value="DUF1767"/>
    <property type="match status" value="1"/>
</dbReference>
<evidence type="ECO:0000256" key="2">
    <source>
        <dbReference type="ARBA" id="ARBA00018987"/>
    </source>
</evidence>
<name>A0A9W9CJC0_9PLEO</name>
<keyword evidence="6" id="KW-1185">Reference proteome</keyword>
<evidence type="ECO:0000256" key="1">
    <source>
        <dbReference type="ARBA" id="ARBA00006395"/>
    </source>
</evidence>
<evidence type="ECO:0000313" key="5">
    <source>
        <dbReference type="EMBL" id="KAJ4365704.1"/>
    </source>
</evidence>
<organism evidence="5 6">
    <name type="scientific">Neocucurbitaria cava</name>
    <dbReference type="NCBI Taxonomy" id="798079"/>
    <lineage>
        <taxon>Eukaryota</taxon>
        <taxon>Fungi</taxon>
        <taxon>Dikarya</taxon>
        <taxon>Ascomycota</taxon>
        <taxon>Pezizomycotina</taxon>
        <taxon>Dothideomycetes</taxon>
        <taxon>Pleosporomycetidae</taxon>
        <taxon>Pleosporales</taxon>
        <taxon>Pleosporineae</taxon>
        <taxon>Cucurbitariaceae</taxon>
        <taxon>Neocucurbitaria</taxon>
    </lineage>
</organism>
<evidence type="ECO:0000313" key="6">
    <source>
        <dbReference type="Proteomes" id="UP001140560"/>
    </source>
</evidence>
<dbReference type="GO" id="GO:0031422">
    <property type="term" value="C:RecQ family helicase-topoisomerase III complex"/>
    <property type="evidence" value="ECO:0007669"/>
    <property type="project" value="TreeGrafter"/>
</dbReference>
<dbReference type="InterPro" id="IPR042470">
    <property type="entry name" value="RMI1_N_C_sf"/>
</dbReference>
<comment type="similarity">
    <text evidence="1">Belongs to the RMI1 family.</text>
</comment>
<dbReference type="PANTHER" id="PTHR14790">
    <property type="entry name" value="RECQ-MEDIATED GENOME INSTABILITY PROTEIN 1 RMI1"/>
    <property type="match status" value="1"/>
</dbReference>
<proteinExistence type="inferred from homology"/>
<dbReference type="InterPro" id="IPR049363">
    <property type="entry name" value="RMI1_N"/>
</dbReference>
<dbReference type="GO" id="GO:0016604">
    <property type="term" value="C:nuclear body"/>
    <property type="evidence" value="ECO:0007669"/>
    <property type="project" value="TreeGrafter"/>
</dbReference>
<dbReference type="Gene3D" id="2.40.50.770">
    <property type="entry name" value="RecQ-mediated genome instability protein Rmi1, C-terminal domain"/>
    <property type="match status" value="1"/>
</dbReference>
<dbReference type="Pfam" id="PF21000">
    <property type="entry name" value="RMI1_N_N"/>
    <property type="match status" value="1"/>
</dbReference>
<dbReference type="EMBL" id="JAPEUY010000015">
    <property type="protein sequence ID" value="KAJ4365704.1"/>
    <property type="molecule type" value="Genomic_DNA"/>
</dbReference>
<comment type="caution">
    <text evidence="5">The sequence shown here is derived from an EMBL/GenBank/DDBJ whole genome shotgun (WGS) entry which is preliminary data.</text>
</comment>
<feature type="domain" description="RMI1 N-terminal" evidence="4">
    <location>
        <begin position="13"/>
        <end position="57"/>
    </location>
</feature>
<dbReference type="Pfam" id="PF08585">
    <property type="entry name" value="RMI1_N_C"/>
    <property type="match status" value="1"/>
</dbReference>
<evidence type="ECO:0000259" key="4">
    <source>
        <dbReference type="Pfam" id="PF21000"/>
    </source>
</evidence>
<dbReference type="Proteomes" id="UP001140560">
    <property type="component" value="Unassembled WGS sequence"/>
</dbReference>
<evidence type="ECO:0000259" key="3">
    <source>
        <dbReference type="Pfam" id="PF08585"/>
    </source>
</evidence>